<evidence type="ECO:0000256" key="5">
    <source>
        <dbReference type="ARBA" id="ARBA00023125"/>
    </source>
</evidence>
<keyword evidence="3" id="KW-0862">Zinc</keyword>
<dbReference type="VEuPathDB" id="FungiDB:ASPVEDRAFT_82796"/>
<dbReference type="SMART" id="SM00066">
    <property type="entry name" value="GAL4"/>
    <property type="match status" value="1"/>
</dbReference>
<sequence length="417" mass="46259">MAVAEKNELDALLQLLPACTRCRSVRKRCDTLLPECANCTRSGLQCTFYDPISKESLPREYISSLVEHLRSLEAAGGKETPDHPAPVNIGSIVKVRNSYPCLGKNAPLAAAAAVVRRNLRQSNCIYLPVSSTVIDDAMHHFLIDRYMNTLHDLFPVFNSDQNLDVLHTLRQDSSGQTFLLKMVYSLACHCLPGNDNRLVDLSDALYREALIHIDTLLKDHSIEAVQGMLLLALRSTFDATTGSIGQLVNFSHRLLIELTSHSVLQMTQTTDRLQCTTPKAISSTTENAQSLCAVYALQAVHRGDTPTTLDSIILDKLDSNSPMLVATVRQIHLLIQPSIESAQNLLAAYDDQMVYNIFTSHWIYRAASYLIDHADKDAATDGCIAAARILERCAMKWPNSRALQGALQDLRRDKRTS</sequence>
<dbReference type="GO" id="GO:0008270">
    <property type="term" value="F:zinc ion binding"/>
    <property type="evidence" value="ECO:0007669"/>
    <property type="project" value="InterPro"/>
</dbReference>
<keyword evidence="6" id="KW-0804">Transcription</keyword>
<dbReference type="InterPro" id="IPR036864">
    <property type="entry name" value="Zn2-C6_fun-type_DNA-bd_sf"/>
</dbReference>
<dbReference type="OrthoDB" id="25921at2759"/>
<dbReference type="Pfam" id="PF00172">
    <property type="entry name" value="Zn_clus"/>
    <property type="match status" value="1"/>
</dbReference>
<dbReference type="EMBL" id="KV878128">
    <property type="protein sequence ID" value="OJJ01272.1"/>
    <property type="molecule type" value="Genomic_DNA"/>
</dbReference>
<evidence type="ECO:0000256" key="3">
    <source>
        <dbReference type="ARBA" id="ARBA00022833"/>
    </source>
</evidence>
<dbReference type="GO" id="GO:0005634">
    <property type="term" value="C:nucleus"/>
    <property type="evidence" value="ECO:0007669"/>
    <property type="project" value="UniProtKB-SubCell"/>
</dbReference>
<dbReference type="PROSITE" id="PS50048">
    <property type="entry name" value="ZN2_CY6_FUNGAL_2"/>
    <property type="match status" value="1"/>
</dbReference>
<dbReference type="Proteomes" id="UP000184073">
    <property type="component" value="Unassembled WGS sequence"/>
</dbReference>
<dbReference type="InterPro" id="IPR052202">
    <property type="entry name" value="Yeast_MetPath_Reg"/>
</dbReference>
<keyword evidence="4" id="KW-0805">Transcription regulation</keyword>
<evidence type="ECO:0000313" key="10">
    <source>
        <dbReference type="Proteomes" id="UP000184073"/>
    </source>
</evidence>
<dbReference type="SUPFAM" id="SSF57701">
    <property type="entry name" value="Zn2/Cys6 DNA-binding domain"/>
    <property type="match status" value="1"/>
</dbReference>
<dbReference type="PROSITE" id="PS00463">
    <property type="entry name" value="ZN2_CY6_FUNGAL_1"/>
    <property type="match status" value="1"/>
</dbReference>
<dbReference type="RefSeq" id="XP_040667034.1">
    <property type="nucleotide sequence ID" value="XM_040817249.1"/>
</dbReference>
<feature type="domain" description="Zn(2)-C6 fungal-type" evidence="8">
    <location>
        <begin position="18"/>
        <end position="48"/>
    </location>
</feature>
<evidence type="ECO:0000256" key="2">
    <source>
        <dbReference type="ARBA" id="ARBA00022723"/>
    </source>
</evidence>
<evidence type="ECO:0000256" key="4">
    <source>
        <dbReference type="ARBA" id="ARBA00023015"/>
    </source>
</evidence>
<dbReference type="AlphaFoldDB" id="A0A1L9PIE8"/>
<reference evidence="10" key="1">
    <citation type="journal article" date="2017" name="Genome Biol.">
        <title>Comparative genomics reveals high biological diversity and specific adaptations in the industrially and medically important fungal genus Aspergillus.</title>
        <authorList>
            <person name="de Vries R.P."/>
            <person name="Riley R."/>
            <person name="Wiebenga A."/>
            <person name="Aguilar-Osorio G."/>
            <person name="Amillis S."/>
            <person name="Uchima C.A."/>
            <person name="Anderluh G."/>
            <person name="Asadollahi M."/>
            <person name="Askin M."/>
            <person name="Barry K."/>
            <person name="Battaglia E."/>
            <person name="Bayram O."/>
            <person name="Benocci T."/>
            <person name="Braus-Stromeyer S.A."/>
            <person name="Caldana C."/>
            <person name="Canovas D."/>
            <person name="Cerqueira G.C."/>
            <person name="Chen F."/>
            <person name="Chen W."/>
            <person name="Choi C."/>
            <person name="Clum A."/>
            <person name="Dos Santos R.A."/>
            <person name="Damasio A.R."/>
            <person name="Diallinas G."/>
            <person name="Emri T."/>
            <person name="Fekete E."/>
            <person name="Flipphi M."/>
            <person name="Freyberg S."/>
            <person name="Gallo A."/>
            <person name="Gournas C."/>
            <person name="Habgood R."/>
            <person name="Hainaut M."/>
            <person name="Harispe M.L."/>
            <person name="Henrissat B."/>
            <person name="Hilden K.S."/>
            <person name="Hope R."/>
            <person name="Hossain A."/>
            <person name="Karabika E."/>
            <person name="Karaffa L."/>
            <person name="Karanyi Z."/>
            <person name="Krasevec N."/>
            <person name="Kuo A."/>
            <person name="Kusch H."/>
            <person name="LaButti K."/>
            <person name="Lagendijk E.L."/>
            <person name="Lapidus A."/>
            <person name="Levasseur A."/>
            <person name="Lindquist E."/>
            <person name="Lipzen A."/>
            <person name="Logrieco A.F."/>
            <person name="MacCabe A."/>
            <person name="Maekelae M.R."/>
            <person name="Malavazi I."/>
            <person name="Melin P."/>
            <person name="Meyer V."/>
            <person name="Mielnichuk N."/>
            <person name="Miskei M."/>
            <person name="Molnar A.P."/>
            <person name="Mule G."/>
            <person name="Ngan C.Y."/>
            <person name="Orejas M."/>
            <person name="Orosz E."/>
            <person name="Ouedraogo J.P."/>
            <person name="Overkamp K.M."/>
            <person name="Park H.-S."/>
            <person name="Perrone G."/>
            <person name="Piumi F."/>
            <person name="Punt P.J."/>
            <person name="Ram A.F."/>
            <person name="Ramon A."/>
            <person name="Rauscher S."/>
            <person name="Record E."/>
            <person name="Riano-Pachon D.M."/>
            <person name="Robert V."/>
            <person name="Roehrig J."/>
            <person name="Ruller R."/>
            <person name="Salamov A."/>
            <person name="Salih N.S."/>
            <person name="Samson R.A."/>
            <person name="Sandor E."/>
            <person name="Sanguinetti M."/>
            <person name="Schuetze T."/>
            <person name="Sepcic K."/>
            <person name="Shelest E."/>
            <person name="Sherlock G."/>
            <person name="Sophianopoulou V."/>
            <person name="Squina F.M."/>
            <person name="Sun H."/>
            <person name="Susca A."/>
            <person name="Todd R.B."/>
            <person name="Tsang A."/>
            <person name="Unkles S.E."/>
            <person name="van de Wiele N."/>
            <person name="van Rossen-Uffink D."/>
            <person name="Oliveira J.V."/>
            <person name="Vesth T.C."/>
            <person name="Visser J."/>
            <person name="Yu J.-H."/>
            <person name="Zhou M."/>
            <person name="Andersen M.R."/>
            <person name="Archer D.B."/>
            <person name="Baker S.E."/>
            <person name="Benoit I."/>
            <person name="Brakhage A.A."/>
            <person name="Braus G.H."/>
            <person name="Fischer R."/>
            <person name="Frisvad J.C."/>
            <person name="Goldman G.H."/>
            <person name="Houbraken J."/>
            <person name="Oakley B."/>
            <person name="Pocsi I."/>
            <person name="Scazzocchio C."/>
            <person name="Seiboth B."/>
            <person name="vanKuyk P.A."/>
            <person name="Wortman J."/>
            <person name="Dyer P.S."/>
            <person name="Grigoriev I.V."/>
        </authorList>
    </citation>
    <scope>NUCLEOTIDE SEQUENCE [LARGE SCALE GENOMIC DNA]</scope>
    <source>
        <strain evidence="10">CBS 583.65</strain>
    </source>
</reference>
<dbReference type="GO" id="GO:0043565">
    <property type="term" value="F:sequence-specific DNA binding"/>
    <property type="evidence" value="ECO:0007669"/>
    <property type="project" value="TreeGrafter"/>
</dbReference>
<evidence type="ECO:0000256" key="1">
    <source>
        <dbReference type="ARBA" id="ARBA00004123"/>
    </source>
</evidence>
<evidence type="ECO:0000256" key="6">
    <source>
        <dbReference type="ARBA" id="ARBA00023163"/>
    </source>
</evidence>
<dbReference type="CDD" id="cd00067">
    <property type="entry name" value="GAL4"/>
    <property type="match status" value="1"/>
</dbReference>
<dbReference type="PANTHER" id="PTHR47782:SF12">
    <property type="entry name" value="ZN(II)2CYS6 TRANSCRIPTION FACTOR (EUROFUNG)"/>
    <property type="match status" value="1"/>
</dbReference>
<evidence type="ECO:0000313" key="9">
    <source>
        <dbReference type="EMBL" id="OJJ01272.1"/>
    </source>
</evidence>
<dbReference type="GO" id="GO:0000981">
    <property type="term" value="F:DNA-binding transcription factor activity, RNA polymerase II-specific"/>
    <property type="evidence" value="ECO:0007669"/>
    <property type="project" value="InterPro"/>
</dbReference>
<proteinExistence type="predicted"/>
<evidence type="ECO:0000256" key="7">
    <source>
        <dbReference type="ARBA" id="ARBA00023242"/>
    </source>
</evidence>
<keyword evidence="2" id="KW-0479">Metal-binding</keyword>
<dbReference type="GeneID" id="63732760"/>
<name>A0A1L9PIE8_ASPVE</name>
<dbReference type="InterPro" id="IPR001138">
    <property type="entry name" value="Zn2Cys6_DnaBD"/>
</dbReference>
<dbReference type="Gene3D" id="4.10.240.10">
    <property type="entry name" value="Zn(2)-C6 fungal-type DNA-binding domain"/>
    <property type="match status" value="1"/>
</dbReference>
<dbReference type="PANTHER" id="PTHR47782">
    <property type="entry name" value="ZN(II)2CYS6 TRANSCRIPTION FACTOR (EUROFUNG)-RELATED"/>
    <property type="match status" value="1"/>
</dbReference>
<accession>A0A1L9PIE8</accession>
<organism evidence="9 10">
    <name type="scientific">Aspergillus versicolor CBS 583.65</name>
    <dbReference type="NCBI Taxonomy" id="1036611"/>
    <lineage>
        <taxon>Eukaryota</taxon>
        <taxon>Fungi</taxon>
        <taxon>Dikarya</taxon>
        <taxon>Ascomycota</taxon>
        <taxon>Pezizomycotina</taxon>
        <taxon>Eurotiomycetes</taxon>
        <taxon>Eurotiomycetidae</taxon>
        <taxon>Eurotiales</taxon>
        <taxon>Aspergillaceae</taxon>
        <taxon>Aspergillus</taxon>
        <taxon>Aspergillus subgen. Nidulantes</taxon>
    </lineage>
</organism>
<dbReference type="GO" id="GO:0045944">
    <property type="term" value="P:positive regulation of transcription by RNA polymerase II"/>
    <property type="evidence" value="ECO:0007669"/>
    <property type="project" value="TreeGrafter"/>
</dbReference>
<comment type="subcellular location">
    <subcellularLocation>
        <location evidence="1">Nucleus</location>
    </subcellularLocation>
</comment>
<keyword evidence="7" id="KW-0539">Nucleus</keyword>
<gene>
    <name evidence="9" type="ORF">ASPVEDRAFT_82796</name>
</gene>
<protein>
    <recommendedName>
        <fullName evidence="8">Zn(2)-C6 fungal-type domain-containing protein</fullName>
    </recommendedName>
</protein>
<keyword evidence="10" id="KW-1185">Reference proteome</keyword>
<evidence type="ECO:0000259" key="8">
    <source>
        <dbReference type="PROSITE" id="PS50048"/>
    </source>
</evidence>
<dbReference type="CDD" id="cd12148">
    <property type="entry name" value="fungal_TF_MHR"/>
    <property type="match status" value="1"/>
</dbReference>
<keyword evidence="5" id="KW-0238">DNA-binding</keyword>